<feature type="region of interest" description="Disordered" evidence="1">
    <location>
        <begin position="151"/>
        <end position="192"/>
    </location>
</feature>
<gene>
    <name evidence="3" type="ORF">GPM918_LOCUS10304</name>
    <name evidence="2" type="ORF">OVA965_LOCUS4963</name>
    <name evidence="5" type="ORF">SRO942_LOCUS10305</name>
    <name evidence="4" type="ORF">TMI583_LOCUS4958</name>
</gene>
<sequence>MGQVEEIKKLTSSRSLSANVNAKWYLQRLRTPARNTDSHSNHRTYLSRLTNDSSQEILTIIDPSKSVTRPLTSKNHAQSAKTKTVNILPSKQPIPDHYVSQSKVIPSPRNERSTNSLKIIDTSSLKDLSSQRLLSLTNSLRSSRVSSAIPPTRITSAQPDRKSSTETLNSVPLRPVFETRPPSTPIDARCDRSNSSSANILSREACNLLGPKLCSDCTEIKVRSAHERQSTPLTKSHLYALAIQRYLVNVNENDVEKLINEKKVNMNPLRISVQENAMISDDEYFNQLASSFNTHTVTPYYFRDMSDFAEKYRQNKYDRSLLSESKVPQSANPIFDEQIEKYDIANNYKTMRRASTVKPNLVSMAPVFISPKKSQRAYQERYFMNYSPPLLLNALQNTARLNSNPNVFTIGDDMQTIQHKSLIATRYMVQV</sequence>
<evidence type="ECO:0000313" key="5">
    <source>
        <dbReference type="EMBL" id="CAF3710951.1"/>
    </source>
</evidence>
<evidence type="ECO:0000256" key="1">
    <source>
        <dbReference type="SAM" id="MobiDB-lite"/>
    </source>
</evidence>
<keyword evidence="6" id="KW-1185">Reference proteome</keyword>
<dbReference type="EMBL" id="CAJOBC010002015">
    <property type="protein sequence ID" value="CAF3710951.1"/>
    <property type="molecule type" value="Genomic_DNA"/>
</dbReference>
<evidence type="ECO:0000313" key="2">
    <source>
        <dbReference type="EMBL" id="CAF0807267.1"/>
    </source>
</evidence>
<dbReference type="EMBL" id="CAJNOQ010002015">
    <property type="protein sequence ID" value="CAF0933320.1"/>
    <property type="molecule type" value="Genomic_DNA"/>
</dbReference>
<accession>A0A814BSA0</accession>
<dbReference type="AlphaFoldDB" id="A0A814BSA0"/>
<evidence type="ECO:0000313" key="4">
    <source>
        <dbReference type="EMBL" id="CAF3590898.1"/>
    </source>
</evidence>
<comment type="caution">
    <text evidence="3">The sequence shown here is derived from an EMBL/GenBank/DDBJ whole genome shotgun (WGS) entry which is preliminary data.</text>
</comment>
<dbReference type="Proteomes" id="UP000663829">
    <property type="component" value="Unassembled WGS sequence"/>
</dbReference>
<name>A0A814BSA0_9BILA</name>
<dbReference type="EMBL" id="CAJNOK010001348">
    <property type="protein sequence ID" value="CAF0807267.1"/>
    <property type="molecule type" value="Genomic_DNA"/>
</dbReference>
<proteinExistence type="predicted"/>
<dbReference type="EMBL" id="CAJOBA010001347">
    <property type="protein sequence ID" value="CAF3590898.1"/>
    <property type="molecule type" value="Genomic_DNA"/>
</dbReference>
<dbReference type="Proteomes" id="UP000681722">
    <property type="component" value="Unassembled WGS sequence"/>
</dbReference>
<evidence type="ECO:0000313" key="6">
    <source>
        <dbReference type="Proteomes" id="UP000663829"/>
    </source>
</evidence>
<protein>
    <submittedName>
        <fullName evidence="3">Uncharacterized protein</fullName>
    </submittedName>
</protein>
<reference evidence="3" key="1">
    <citation type="submission" date="2021-02" db="EMBL/GenBank/DDBJ databases">
        <authorList>
            <person name="Nowell W R."/>
        </authorList>
    </citation>
    <scope>NUCLEOTIDE SEQUENCE</scope>
</reference>
<dbReference type="Proteomes" id="UP000682733">
    <property type="component" value="Unassembled WGS sequence"/>
</dbReference>
<evidence type="ECO:0000313" key="3">
    <source>
        <dbReference type="EMBL" id="CAF0933320.1"/>
    </source>
</evidence>
<dbReference type="OrthoDB" id="10021769at2759"/>
<dbReference type="Proteomes" id="UP000677228">
    <property type="component" value="Unassembled WGS sequence"/>
</dbReference>
<organism evidence="3 6">
    <name type="scientific">Didymodactylos carnosus</name>
    <dbReference type="NCBI Taxonomy" id="1234261"/>
    <lineage>
        <taxon>Eukaryota</taxon>
        <taxon>Metazoa</taxon>
        <taxon>Spiralia</taxon>
        <taxon>Gnathifera</taxon>
        <taxon>Rotifera</taxon>
        <taxon>Eurotatoria</taxon>
        <taxon>Bdelloidea</taxon>
        <taxon>Philodinida</taxon>
        <taxon>Philodinidae</taxon>
        <taxon>Didymodactylos</taxon>
    </lineage>
</organism>